<proteinExistence type="predicted"/>
<evidence type="ECO:0000256" key="1">
    <source>
        <dbReference type="SAM" id="MobiDB-lite"/>
    </source>
</evidence>
<comment type="caution">
    <text evidence="3">The sequence shown here is derived from an EMBL/GenBank/DDBJ whole genome shotgun (WGS) entry which is preliminary data.</text>
</comment>
<dbReference type="Proteomes" id="UP001145799">
    <property type="component" value="Unassembled WGS sequence"/>
</dbReference>
<evidence type="ECO:0000313" key="3">
    <source>
        <dbReference type="EMBL" id="MDA1387860.1"/>
    </source>
</evidence>
<reference evidence="3" key="1">
    <citation type="submission" date="2022-12" db="EMBL/GenBank/DDBJ databases">
        <title>Gycomyces niveus sp.nov., a novel actinomycete isolated from soil in Shouguang.</title>
        <authorList>
            <person name="Yang X."/>
        </authorList>
    </citation>
    <scope>NUCLEOTIDE SEQUENCE</scope>
    <source>
        <strain evidence="3">DSM 44724</strain>
    </source>
</reference>
<gene>
    <name evidence="4" type="ORF">J2S69_000247</name>
    <name evidence="3" type="ORF">O2L01_22900</name>
</gene>
<dbReference type="EMBL" id="JAPZVQ010000020">
    <property type="protein sequence ID" value="MDA1387860.1"/>
    <property type="molecule type" value="Genomic_DNA"/>
</dbReference>
<feature type="region of interest" description="Disordered" evidence="1">
    <location>
        <begin position="1"/>
        <end position="22"/>
    </location>
</feature>
<dbReference type="Proteomes" id="UP001183604">
    <property type="component" value="Unassembled WGS sequence"/>
</dbReference>
<keyword evidence="2" id="KW-0812">Transmembrane</keyword>
<dbReference type="AlphaFoldDB" id="A0A9X3PPF6"/>
<sequence length="183" mass="19115">MSSVKRRTPEQDMAAARGETPKRPHPAVTAVILLVLGGILSLFPLALYANVMALTDGYRASHGEAGTPGTATVVSVTDGRGGQVCRGTVTGDDGTATADVIIEVPGGCEAGQTADVRLMEGRASMFTGYDEPRAWAAGSDDWGVYLPLIVLFGLLSLLPAFLLVAVLTRLAKLVLLPREAPKL</sequence>
<keyword evidence="6" id="KW-1185">Reference proteome</keyword>
<evidence type="ECO:0000256" key="2">
    <source>
        <dbReference type="SAM" id="Phobius"/>
    </source>
</evidence>
<accession>A0A9X3PPF6</accession>
<reference evidence="4 6" key="2">
    <citation type="submission" date="2023-07" db="EMBL/GenBank/DDBJ databases">
        <title>Sequencing the genomes of 1000 actinobacteria strains.</title>
        <authorList>
            <person name="Klenk H.-P."/>
        </authorList>
    </citation>
    <scope>NUCLEOTIDE SEQUENCE [LARGE SCALE GENOMIC DNA]</scope>
    <source>
        <strain evidence="4 6">DSM 44724</strain>
    </source>
</reference>
<dbReference type="RefSeq" id="WP_270124355.1">
    <property type="nucleotide sequence ID" value="NZ_BAAAOM010000002.1"/>
</dbReference>
<dbReference type="EMBL" id="JAVDYD010000001">
    <property type="protein sequence ID" value="MDR7336528.1"/>
    <property type="molecule type" value="Genomic_DNA"/>
</dbReference>
<protein>
    <submittedName>
        <fullName evidence="3">Uncharacterized protein</fullName>
    </submittedName>
</protein>
<name>A0A9X3PPF6_9ACTN</name>
<keyword evidence="2" id="KW-0472">Membrane</keyword>
<organism evidence="3 5">
    <name type="scientific">Glycomyces lechevalierae</name>
    <dbReference type="NCBI Taxonomy" id="256034"/>
    <lineage>
        <taxon>Bacteria</taxon>
        <taxon>Bacillati</taxon>
        <taxon>Actinomycetota</taxon>
        <taxon>Actinomycetes</taxon>
        <taxon>Glycomycetales</taxon>
        <taxon>Glycomycetaceae</taxon>
        <taxon>Glycomyces</taxon>
    </lineage>
</organism>
<feature type="transmembrane region" description="Helical" evidence="2">
    <location>
        <begin position="27"/>
        <end position="49"/>
    </location>
</feature>
<keyword evidence="2" id="KW-1133">Transmembrane helix</keyword>
<evidence type="ECO:0000313" key="5">
    <source>
        <dbReference type="Proteomes" id="UP001145799"/>
    </source>
</evidence>
<evidence type="ECO:0000313" key="4">
    <source>
        <dbReference type="EMBL" id="MDR7336528.1"/>
    </source>
</evidence>
<evidence type="ECO:0000313" key="6">
    <source>
        <dbReference type="Proteomes" id="UP001183604"/>
    </source>
</evidence>
<feature type="transmembrane region" description="Helical" evidence="2">
    <location>
        <begin position="144"/>
        <end position="168"/>
    </location>
</feature>